<dbReference type="PANTHER" id="PTHR42643">
    <property type="entry name" value="IONOTROPIC RECEPTOR 20A-RELATED"/>
    <property type="match status" value="1"/>
</dbReference>
<evidence type="ECO:0000256" key="3">
    <source>
        <dbReference type="ARBA" id="ARBA00022692"/>
    </source>
</evidence>
<evidence type="ECO:0008006" key="11">
    <source>
        <dbReference type="Google" id="ProtNLM"/>
    </source>
</evidence>
<dbReference type="GO" id="GO:0005886">
    <property type="term" value="C:plasma membrane"/>
    <property type="evidence" value="ECO:0007669"/>
    <property type="project" value="UniProtKB-SubCell"/>
</dbReference>
<dbReference type="InterPro" id="IPR052192">
    <property type="entry name" value="Insect_Ionotropic_Sensory_Rcpt"/>
</dbReference>
<evidence type="ECO:0000256" key="6">
    <source>
        <dbReference type="ARBA" id="ARBA00023170"/>
    </source>
</evidence>
<keyword evidence="5 8" id="KW-0472">Membrane</keyword>
<evidence type="ECO:0000313" key="10">
    <source>
        <dbReference type="Proteomes" id="UP001153620"/>
    </source>
</evidence>
<keyword evidence="6" id="KW-0675">Receptor</keyword>
<evidence type="ECO:0000256" key="1">
    <source>
        <dbReference type="ARBA" id="ARBA00004651"/>
    </source>
</evidence>
<keyword evidence="7" id="KW-0325">Glycoprotein</keyword>
<reference evidence="9" key="2">
    <citation type="submission" date="2022-10" db="EMBL/GenBank/DDBJ databases">
        <authorList>
            <consortium name="ENA_rothamsted_submissions"/>
            <consortium name="culmorum"/>
            <person name="King R."/>
        </authorList>
    </citation>
    <scope>NUCLEOTIDE SEQUENCE</scope>
</reference>
<dbReference type="OrthoDB" id="8195814at2759"/>
<accession>A0A9N9SA32</accession>
<feature type="transmembrane region" description="Helical" evidence="8">
    <location>
        <begin position="893"/>
        <end position="913"/>
    </location>
</feature>
<name>A0A9N9SA32_9DIPT</name>
<feature type="transmembrane region" description="Helical" evidence="8">
    <location>
        <begin position="1085"/>
        <end position="1107"/>
    </location>
</feature>
<comment type="subcellular location">
    <subcellularLocation>
        <location evidence="1">Cell membrane</location>
        <topology evidence="1">Multi-pass membrane protein</topology>
    </subcellularLocation>
</comment>
<dbReference type="Proteomes" id="UP001153620">
    <property type="component" value="Chromosome 4"/>
</dbReference>
<evidence type="ECO:0000256" key="7">
    <source>
        <dbReference type="ARBA" id="ARBA00023180"/>
    </source>
</evidence>
<reference evidence="9" key="1">
    <citation type="submission" date="2022-01" db="EMBL/GenBank/DDBJ databases">
        <authorList>
            <person name="King R."/>
        </authorList>
    </citation>
    <scope>NUCLEOTIDE SEQUENCE</scope>
</reference>
<feature type="transmembrane region" description="Helical" evidence="8">
    <location>
        <begin position="38"/>
        <end position="66"/>
    </location>
</feature>
<dbReference type="EMBL" id="OU895880">
    <property type="protein sequence ID" value="CAG9811581.1"/>
    <property type="molecule type" value="Genomic_DNA"/>
</dbReference>
<organism evidence="9 10">
    <name type="scientific">Chironomus riparius</name>
    <dbReference type="NCBI Taxonomy" id="315576"/>
    <lineage>
        <taxon>Eukaryota</taxon>
        <taxon>Metazoa</taxon>
        <taxon>Ecdysozoa</taxon>
        <taxon>Arthropoda</taxon>
        <taxon>Hexapoda</taxon>
        <taxon>Insecta</taxon>
        <taxon>Pterygota</taxon>
        <taxon>Neoptera</taxon>
        <taxon>Endopterygota</taxon>
        <taxon>Diptera</taxon>
        <taxon>Nematocera</taxon>
        <taxon>Chironomoidea</taxon>
        <taxon>Chironomidae</taxon>
        <taxon>Chironominae</taxon>
        <taxon>Chironomus</taxon>
    </lineage>
</organism>
<evidence type="ECO:0000256" key="5">
    <source>
        <dbReference type="ARBA" id="ARBA00023136"/>
    </source>
</evidence>
<evidence type="ECO:0000256" key="8">
    <source>
        <dbReference type="SAM" id="Phobius"/>
    </source>
</evidence>
<evidence type="ECO:0000256" key="4">
    <source>
        <dbReference type="ARBA" id="ARBA00022989"/>
    </source>
</evidence>
<evidence type="ECO:0000256" key="2">
    <source>
        <dbReference type="ARBA" id="ARBA00022475"/>
    </source>
</evidence>
<feature type="transmembrane region" description="Helical" evidence="8">
    <location>
        <begin position="499"/>
        <end position="518"/>
    </location>
</feature>
<keyword evidence="4 8" id="KW-1133">Transmembrane helix</keyword>
<feature type="transmembrane region" description="Helical" evidence="8">
    <location>
        <begin position="102"/>
        <end position="122"/>
    </location>
</feature>
<keyword evidence="3 8" id="KW-0812">Transmembrane</keyword>
<gene>
    <name evidence="9" type="ORF">CHIRRI_LOCUS14388</name>
</gene>
<keyword evidence="2" id="KW-1003">Cell membrane</keyword>
<feature type="transmembrane region" description="Helical" evidence="8">
    <location>
        <begin position="829"/>
        <end position="857"/>
    </location>
</feature>
<dbReference type="AlphaFoldDB" id="A0A9N9SA32"/>
<dbReference type="PANTHER" id="PTHR42643:SF39">
    <property type="entry name" value="IONOTROPIC RECEPTOR 56A-RELATED"/>
    <property type="match status" value="1"/>
</dbReference>
<evidence type="ECO:0000313" key="9">
    <source>
        <dbReference type="EMBL" id="CAG9811581.1"/>
    </source>
</evidence>
<feature type="transmembrane region" description="Helical" evidence="8">
    <location>
        <begin position="552"/>
        <end position="571"/>
    </location>
</feature>
<keyword evidence="10" id="KW-1185">Reference proteome</keyword>
<proteinExistence type="predicted"/>
<protein>
    <recommendedName>
        <fullName evidence="11">Ionotropic receptor</fullName>
    </recommendedName>
</protein>
<sequence length="1152" mass="134215">MHLTLNTVHIFRTKDPKLFTYENNGYCALVPVPPKIPLYHLMFIMPFDGLIWILFGVSIIGSVAVWRIYRGRGAVDSHWQLAAGIFMMFFGQGANFSRQNHFVLAILLNIICLSMFLLNNLYESEVTSLLIEPGDNNRLKTIEDLIASKYEIINDAVFADYAISAKDFERLLPRLNIRSVDLPKNFNEEVISQRYVYMFRCDSVDLLLRSRLPNGRSFTDYYYKLQELLFWNYVELDASYLNPLIDSFQYYMDLSFQAGLPHMWKVFERKTISQLKIKAKDKKIFLELIDFGAVFDKIMSIITNQFFSTVWHHMAKILCIVPNTSSLSQRVLALRAFSQYGFLNVVVVVMTKPKIIQFETIKSMKLNEIFITQAPDSNALFADKLKNMKGFQYKIIAYAQPGRVIINYQTIKSYMLSFLDIIKTAQNSTYHIIILHDYSLIDQYWLKRVMDLTINTAVVLDSREPKLLTYEIEGYCALVPILPKTTLFQLIFIGPFDGLTWMFLALSIVSSVAVFYLFRGRGAADSPGLLGYGMFVYFIGQGVDFSRRNRPVLTILIQLIILMIFVLSNAYEGVITSFMIQPMHEHRLETVNDLLESDYEIKADEAFSFKIKDDIQFSDRIKLMHKLDEYKYNELILKQELVFIRKCHLAESDLRSVVSNRKFQSEFYYILPEQFLWHYIELDASYLNPFVERFQYYMDLSFQAGLPHMWKVLYNQDDFKTQNNHGNDEESIIKLDDLCQHSASIFSIVHEDAAGDVIYESVGANVSLKILKNPKHCQPLFPDKLKELRGLNSTVAIHDQPPSTKDPKLFTYEKNGYCALIPVPSKIPLYHLMFIMPFDGLIWILFGVSIFGSVAVWRMFRGRGAVDSHWQLAAGIFMMFFGQGANFSRQNHFALAFLLNIICLSVFLLNNLYESEVTSLLIEPGDYNRLKTIEDLIASKYEIINDAVFADYAISAKDFERLLPRLNIRSVDLPKNFNEEVISQRYVYMFRCDSVDLLLRSRLPNGRSFTDYYYKLQELLFWNYVELDASYLNPFIERFQYFMDLSFQAGLPQMWKVFVMQSKSHLKRKIVTDEKIFLELSDFQAIFVIFFLMCGLSVVVLIAEIFYHDCLRKIKWTIGNSLHCWCKSKKIKQQLTVRRVVVQPRNRIINIE</sequence>